<feature type="region of interest" description="Disordered" evidence="1">
    <location>
        <begin position="163"/>
        <end position="192"/>
    </location>
</feature>
<keyword evidence="3" id="KW-1185">Reference proteome</keyword>
<gene>
    <name evidence="2" type="ORF">GLOTRDRAFT_94362</name>
</gene>
<feature type="compositionally biased region" description="Low complexity" evidence="1">
    <location>
        <begin position="169"/>
        <end position="187"/>
    </location>
</feature>
<dbReference type="RefSeq" id="XP_007867319.1">
    <property type="nucleotide sequence ID" value="XM_007869128.1"/>
</dbReference>
<dbReference type="HOGENOM" id="CLU_321056_0_0_1"/>
<feature type="compositionally biased region" description="Basic and acidic residues" evidence="1">
    <location>
        <begin position="338"/>
        <end position="359"/>
    </location>
</feature>
<dbReference type="Proteomes" id="UP000030669">
    <property type="component" value="Unassembled WGS sequence"/>
</dbReference>
<feature type="region of interest" description="Disordered" evidence="1">
    <location>
        <begin position="635"/>
        <end position="654"/>
    </location>
</feature>
<sequence length="903" mass="98875">MKFGHPIRSFSAEKFEGNSTELRAWGRHVPPLESGSETARTLLAVRPEKTDDLTPSRGEDPYRLVERELCDVKTLSPSRVVRREDRRSHPARGAKIRPIFVDSDCRGYEVVDTAWGCQQCRRVGQREGPARGAKIHTDSVERRPGRSIKGVQAARACAAKTDDLSPLAGPSSIPSWSSGGFRGGSRQQGRHQRCAENTLVDNLTPLAGRRFVVSLSARAPLSARRSTGRDGRSRESGEVEASRERAMQQFVGHQYVRSASLLNRHRQDDGTARGEAILDMEEDREREWLARVTENGPIFVDRDSRGRREAAATAGHAKRGTQSEREHPTSQVATSRTPDIECRGRHFMDREREGQDPSRHCQPGLERLSREAVKASREPWGERERQDATRQMKVVSRSGAAVIAVAAMNHRLPDGDERAGVHVAHGSSDRVNAGDDCEGEKRGKKMSTSQQTGGRDGVRTLLTGRQFIPFLLTGGVNGLAKGSKYRGIAPHNVPSSASVKITSQSGRNSRKYQEEWVLRNFARKRVQHAGIVSEIAQAIVTDAVSGDGADGSTKISLAGCSSSATTYSKVNDAGDAGAELDMRPTDWLGYQRMTAEMIQHRLDGRMKADDVGKRRSARDHQLVVRQKHTYIPRLSSEQIPGDRRKHRDADGPPDPGIHMITSSTGEGEICEPLHWKAHGWGKGLGYLGRTGLKGHTFASYKQNGISDRAILSPSAQTEVQSATEACQRRRQTKDAERNVLNISTTWDALPLISLVQWRSQSPVSLAALLRALANAPACCLQNRCISAMETIDQGSGGLPATMHRRAQAGLAREATVYTPFTEALKQSEVRRSCLLPKRSLTQTPEKGSTSPSSGQALTAYTLMGERSVPGSNSGVLRLSGCEQIGVVRLCPMVEFGPPSVLAK</sequence>
<feature type="compositionally biased region" description="Basic and acidic residues" evidence="1">
    <location>
        <begin position="227"/>
        <end position="241"/>
    </location>
</feature>
<feature type="compositionally biased region" description="Polar residues" evidence="1">
    <location>
        <begin position="839"/>
        <end position="855"/>
    </location>
</feature>
<feature type="region of interest" description="Disordered" evidence="1">
    <location>
        <begin position="221"/>
        <end position="241"/>
    </location>
</feature>
<dbReference type="KEGG" id="gtr:GLOTRDRAFT_94362"/>
<protein>
    <submittedName>
        <fullName evidence="2">Uncharacterized protein</fullName>
    </submittedName>
</protein>
<reference evidence="2 3" key="1">
    <citation type="journal article" date="2012" name="Science">
        <title>The Paleozoic origin of enzymatic lignin decomposition reconstructed from 31 fungal genomes.</title>
        <authorList>
            <person name="Floudas D."/>
            <person name="Binder M."/>
            <person name="Riley R."/>
            <person name="Barry K."/>
            <person name="Blanchette R.A."/>
            <person name="Henrissat B."/>
            <person name="Martinez A.T."/>
            <person name="Otillar R."/>
            <person name="Spatafora J.W."/>
            <person name="Yadav J.S."/>
            <person name="Aerts A."/>
            <person name="Benoit I."/>
            <person name="Boyd A."/>
            <person name="Carlson A."/>
            <person name="Copeland A."/>
            <person name="Coutinho P.M."/>
            <person name="de Vries R.P."/>
            <person name="Ferreira P."/>
            <person name="Findley K."/>
            <person name="Foster B."/>
            <person name="Gaskell J."/>
            <person name="Glotzer D."/>
            <person name="Gorecki P."/>
            <person name="Heitman J."/>
            <person name="Hesse C."/>
            <person name="Hori C."/>
            <person name="Igarashi K."/>
            <person name="Jurgens J.A."/>
            <person name="Kallen N."/>
            <person name="Kersten P."/>
            <person name="Kohler A."/>
            <person name="Kuees U."/>
            <person name="Kumar T.K.A."/>
            <person name="Kuo A."/>
            <person name="LaButti K."/>
            <person name="Larrondo L.F."/>
            <person name="Lindquist E."/>
            <person name="Ling A."/>
            <person name="Lombard V."/>
            <person name="Lucas S."/>
            <person name="Lundell T."/>
            <person name="Martin R."/>
            <person name="McLaughlin D.J."/>
            <person name="Morgenstern I."/>
            <person name="Morin E."/>
            <person name="Murat C."/>
            <person name="Nagy L.G."/>
            <person name="Nolan M."/>
            <person name="Ohm R.A."/>
            <person name="Patyshakuliyeva A."/>
            <person name="Rokas A."/>
            <person name="Ruiz-Duenas F.J."/>
            <person name="Sabat G."/>
            <person name="Salamov A."/>
            <person name="Samejima M."/>
            <person name="Schmutz J."/>
            <person name="Slot J.C."/>
            <person name="St John F."/>
            <person name="Stenlid J."/>
            <person name="Sun H."/>
            <person name="Sun S."/>
            <person name="Syed K."/>
            <person name="Tsang A."/>
            <person name="Wiebenga A."/>
            <person name="Young D."/>
            <person name="Pisabarro A."/>
            <person name="Eastwood D.C."/>
            <person name="Martin F."/>
            <person name="Cullen D."/>
            <person name="Grigoriev I.V."/>
            <person name="Hibbett D.S."/>
        </authorList>
    </citation>
    <scope>NUCLEOTIDE SEQUENCE [LARGE SCALE GENOMIC DNA]</scope>
    <source>
        <strain evidence="2 3">ATCC 11539</strain>
    </source>
</reference>
<evidence type="ECO:0000313" key="2">
    <source>
        <dbReference type="EMBL" id="EPQ53950.1"/>
    </source>
</evidence>
<dbReference type="EMBL" id="KB469304">
    <property type="protein sequence ID" value="EPQ53950.1"/>
    <property type="molecule type" value="Genomic_DNA"/>
</dbReference>
<proteinExistence type="predicted"/>
<accession>S7RI43</accession>
<name>S7RI43_GLOTA</name>
<evidence type="ECO:0000313" key="3">
    <source>
        <dbReference type="Proteomes" id="UP000030669"/>
    </source>
</evidence>
<dbReference type="AlphaFoldDB" id="S7RI43"/>
<organism evidence="2 3">
    <name type="scientific">Gloeophyllum trabeum (strain ATCC 11539 / FP-39264 / Madison 617)</name>
    <name type="common">Brown rot fungus</name>
    <dbReference type="NCBI Taxonomy" id="670483"/>
    <lineage>
        <taxon>Eukaryota</taxon>
        <taxon>Fungi</taxon>
        <taxon>Dikarya</taxon>
        <taxon>Basidiomycota</taxon>
        <taxon>Agaricomycotina</taxon>
        <taxon>Agaricomycetes</taxon>
        <taxon>Gloeophyllales</taxon>
        <taxon>Gloeophyllaceae</taxon>
        <taxon>Gloeophyllum</taxon>
    </lineage>
</organism>
<dbReference type="GeneID" id="19309598"/>
<evidence type="ECO:0000256" key="1">
    <source>
        <dbReference type="SAM" id="MobiDB-lite"/>
    </source>
</evidence>
<feature type="compositionally biased region" description="Basic and acidic residues" evidence="1">
    <location>
        <begin position="367"/>
        <end position="390"/>
    </location>
</feature>
<feature type="region of interest" description="Disordered" evidence="1">
    <location>
        <begin position="302"/>
        <end position="390"/>
    </location>
</feature>
<feature type="region of interest" description="Disordered" evidence="1">
    <location>
        <begin position="836"/>
        <end position="855"/>
    </location>
</feature>
<feature type="region of interest" description="Disordered" evidence="1">
    <location>
        <begin position="427"/>
        <end position="457"/>
    </location>
</feature>